<organism evidence="3 4">
    <name type="scientific">Mucisphaera calidilacus</name>
    <dbReference type="NCBI Taxonomy" id="2527982"/>
    <lineage>
        <taxon>Bacteria</taxon>
        <taxon>Pseudomonadati</taxon>
        <taxon>Planctomycetota</taxon>
        <taxon>Phycisphaerae</taxon>
        <taxon>Phycisphaerales</taxon>
        <taxon>Phycisphaeraceae</taxon>
        <taxon>Mucisphaera</taxon>
    </lineage>
</organism>
<feature type="signal peptide" evidence="1">
    <location>
        <begin position="1"/>
        <end position="19"/>
    </location>
</feature>
<dbReference type="PANTHER" id="PTHR12121">
    <property type="entry name" value="CARBON CATABOLITE REPRESSOR PROTEIN 4"/>
    <property type="match status" value="1"/>
</dbReference>
<feature type="domain" description="Endonuclease/exonuclease/phosphatase" evidence="2">
    <location>
        <begin position="45"/>
        <end position="295"/>
    </location>
</feature>
<dbReference type="SUPFAM" id="SSF56219">
    <property type="entry name" value="DNase I-like"/>
    <property type="match status" value="1"/>
</dbReference>
<sequence precursor="true">MLQSGLLCLLVMGVCTASAWGEAPGPEPDFPALREAEVDGRFTAMTFNIRFGTAKDGEHAWPHRRAAVIGMIRRHDPDVLGVQEALAFQVDELQAALPAYWFWGVGRDDGERGGEFCGLFLRADRFVSVDRGHLWLSETPEVVASVGWDASMTRMLSWVLVEDRVAGQQLVVANTHFDHRGPVSRLEAARLIRNRMAMVPDAIPLVLLGDFNAGEGSPPYRALVHDEHAVVAPLVDAYRLANPERRAEEGTYNRFRADEPRTGDRIDWILHTGGLVTRESLIDYGLVDGVLASDHDPVIAVLAYTPASE</sequence>
<keyword evidence="3" id="KW-0255">Endonuclease</keyword>
<dbReference type="KEGG" id="mcad:Pan265_00350"/>
<name>A0A518BTA7_9BACT</name>
<reference evidence="3 4" key="1">
    <citation type="submission" date="2019-02" db="EMBL/GenBank/DDBJ databases">
        <title>Deep-cultivation of Planctomycetes and their phenomic and genomic characterization uncovers novel biology.</title>
        <authorList>
            <person name="Wiegand S."/>
            <person name="Jogler M."/>
            <person name="Boedeker C."/>
            <person name="Pinto D."/>
            <person name="Vollmers J."/>
            <person name="Rivas-Marin E."/>
            <person name="Kohn T."/>
            <person name="Peeters S.H."/>
            <person name="Heuer A."/>
            <person name="Rast P."/>
            <person name="Oberbeckmann S."/>
            <person name="Bunk B."/>
            <person name="Jeske O."/>
            <person name="Meyerdierks A."/>
            <person name="Storesund J.E."/>
            <person name="Kallscheuer N."/>
            <person name="Luecker S."/>
            <person name="Lage O.M."/>
            <person name="Pohl T."/>
            <person name="Merkel B.J."/>
            <person name="Hornburger P."/>
            <person name="Mueller R.-W."/>
            <person name="Bruemmer F."/>
            <person name="Labrenz M."/>
            <person name="Spormann A.M."/>
            <person name="Op den Camp H."/>
            <person name="Overmann J."/>
            <person name="Amann R."/>
            <person name="Jetten M.S.M."/>
            <person name="Mascher T."/>
            <person name="Medema M.H."/>
            <person name="Devos D.P."/>
            <person name="Kaster A.-K."/>
            <person name="Ovreas L."/>
            <person name="Rohde M."/>
            <person name="Galperin M.Y."/>
            <person name="Jogler C."/>
        </authorList>
    </citation>
    <scope>NUCLEOTIDE SEQUENCE [LARGE SCALE GENOMIC DNA]</scope>
    <source>
        <strain evidence="3 4">Pan265</strain>
    </source>
</reference>
<dbReference type="AlphaFoldDB" id="A0A518BTA7"/>
<accession>A0A518BTA7</accession>
<dbReference type="InterPro" id="IPR005135">
    <property type="entry name" value="Endo/exonuclease/phosphatase"/>
</dbReference>
<keyword evidence="4" id="KW-1185">Reference proteome</keyword>
<keyword evidence="3" id="KW-0378">Hydrolase</keyword>
<evidence type="ECO:0000259" key="2">
    <source>
        <dbReference type="Pfam" id="PF03372"/>
    </source>
</evidence>
<keyword evidence="1" id="KW-0732">Signal</keyword>
<dbReference type="PANTHER" id="PTHR12121:SF36">
    <property type="entry name" value="ENDONUCLEASE_EXONUCLEASE_PHOSPHATASE DOMAIN-CONTAINING PROTEIN"/>
    <property type="match status" value="1"/>
</dbReference>
<proteinExistence type="predicted"/>
<evidence type="ECO:0000313" key="3">
    <source>
        <dbReference type="EMBL" id="QDU70213.1"/>
    </source>
</evidence>
<dbReference type="Gene3D" id="3.60.10.10">
    <property type="entry name" value="Endonuclease/exonuclease/phosphatase"/>
    <property type="match status" value="1"/>
</dbReference>
<evidence type="ECO:0000256" key="1">
    <source>
        <dbReference type="SAM" id="SignalP"/>
    </source>
</evidence>
<dbReference type="Pfam" id="PF03372">
    <property type="entry name" value="Exo_endo_phos"/>
    <property type="match status" value="1"/>
</dbReference>
<dbReference type="OrthoDB" id="9793162at2"/>
<keyword evidence="3" id="KW-0540">Nuclease</keyword>
<keyword evidence="3" id="KW-0269">Exonuclease</keyword>
<feature type="chain" id="PRO_5022071441" evidence="1">
    <location>
        <begin position="20"/>
        <end position="309"/>
    </location>
</feature>
<gene>
    <name evidence="3" type="ORF">Pan265_00350</name>
</gene>
<evidence type="ECO:0000313" key="4">
    <source>
        <dbReference type="Proteomes" id="UP000320386"/>
    </source>
</evidence>
<dbReference type="RefSeq" id="WP_145444204.1">
    <property type="nucleotide sequence ID" value="NZ_CP036280.1"/>
</dbReference>
<dbReference type="Proteomes" id="UP000320386">
    <property type="component" value="Chromosome"/>
</dbReference>
<dbReference type="EMBL" id="CP036280">
    <property type="protein sequence ID" value="QDU70213.1"/>
    <property type="molecule type" value="Genomic_DNA"/>
</dbReference>
<dbReference type="CDD" id="cd09083">
    <property type="entry name" value="EEP-1"/>
    <property type="match status" value="1"/>
</dbReference>
<dbReference type="GO" id="GO:0000175">
    <property type="term" value="F:3'-5'-RNA exonuclease activity"/>
    <property type="evidence" value="ECO:0007669"/>
    <property type="project" value="TreeGrafter"/>
</dbReference>
<protein>
    <submittedName>
        <fullName evidence="3">Endonuclease/Exonuclease/phosphatase family protein</fullName>
    </submittedName>
</protein>
<dbReference type="InterPro" id="IPR050410">
    <property type="entry name" value="CCR4/nocturin_mRNA_transcr"/>
</dbReference>
<dbReference type="InterPro" id="IPR036691">
    <property type="entry name" value="Endo/exonu/phosph_ase_sf"/>
</dbReference>
<dbReference type="GO" id="GO:0004519">
    <property type="term" value="F:endonuclease activity"/>
    <property type="evidence" value="ECO:0007669"/>
    <property type="project" value="UniProtKB-KW"/>
</dbReference>